<reference evidence="1 2" key="1">
    <citation type="journal article" date="2022" name="G3 (Bethesda)">
        <title>Whole-genome sequence and methylome profiling of the almond [Prunus dulcis (Mill.) D.A. Webb] cultivar 'Nonpareil'.</title>
        <authorList>
            <person name="D'Amico-Willman K.M."/>
            <person name="Ouma W.Z."/>
            <person name="Meulia T."/>
            <person name="Sideli G.M."/>
            <person name="Gradziel T.M."/>
            <person name="Fresnedo-Ramirez J."/>
        </authorList>
    </citation>
    <scope>NUCLEOTIDE SEQUENCE [LARGE SCALE GENOMIC DNA]</scope>
    <source>
        <strain evidence="1">Clone GOH B32 T37-40</strain>
    </source>
</reference>
<evidence type="ECO:0000313" key="2">
    <source>
        <dbReference type="Proteomes" id="UP001054821"/>
    </source>
</evidence>
<sequence length="111" mass="13164">MANEVLFNAMEDIAKQIWEKLRHMFAGKSLSNKLFLKEELLNLHIKEGGNMMKHLSTFNRCIAYLKRMDMVYITKDKTSLPQSYKNFLMTLMFCKSTLNFEELVQDILMHH</sequence>
<dbReference type="EMBL" id="JAJFAZ020000004">
    <property type="protein sequence ID" value="KAI5331092.1"/>
    <property type="molecule type" value="Genomic_DNA"/>
</dbReference>
<accession>A0AAD4VVI8</accession>
<protein>
    <recommendedName>
        <fullName evidence="3">Transposable element protein</fullName>
    </recommendedName>
</protein>
<dbReference type="AlphaFoldDB" id="A0AAD4VVI8"/>
<keyword evidence="2" id="KW-1185">Reference proteome</keyword>
<dbReference type="Proteomes" id="UP001054821">
    <property type="component" value="Chromosome 4"/>
</dbReference>
<evidence type="ECO:0000313" key="1">
    <source>
        <dbReference type="EMBL" id="KAI5331092.1"/>
    </source>
</evidence>
<proteinExistence type="predicted"/>
<dbReference type="Pfam" id="PF14223">
    <property type="entry name" value="Retrotran_gag_2"/>
    <property type="match status" value="1"/>
</dbReference>
<evidence type="ECO:0008006" key="3">
    <source>
        <dbReference type="Google" id="ProtNLM"/>
    </source>
</evidence>
<organism evidence="1 2">
    <name type="scientific">Prunus dulcis</name>
    <name type="common">Almond</name>
    <name type="synonym">Amygdalus dulcis</name>
    <dbReference type="NCBI Taxonomy" id="3755"/>
    <lineage>
        <taxon>Eukaryota</taxon>
        <taxon>Viridiplantae</taxon>
        <taxon>Streptophyta</taxon>
        <taxon>Embryophyta</taxon>
        <taxon>Tracheophyta</taxon>
        <taxon>Spermatophyta</taxon>
        <taxon>Magnoliopsida</taxon>
        <taxon>eudicotyledons</taxon>
        <taxon>Gunneridae</taxon>
        <taxon>Pentapetalae</taxon>
        <taxon>rosids</taxon>
        <taxon>fabids</taxon>
        <taxon>Rosales</taxon>
        <taxon>Rosaceae</taxon>
        <taxon>Amygdaloideae</taxon>
        <taxon>Amygdaleae</taxon>
        <taxon>Prunus</taxon>
    </lineage>
</organism>
<gene>
    <name evidence="1" type="ORF">L3X38_021218</name>
</gene>
<comment type="caution">
    <text evidence="1">The sequence shown here is derived from an EMBL/GenBank/DDBJ whole genome shotgun (WGS) entry which is preliminary data.</text>
</comment>
<name>A0AAD4VVI8_PRUDU</name>